<dbReference type="OrthoDB" id="515816at2759"/>
<proteinExistence type="predicted"/>
<feature type="compositionally biased region" description="Low complexity" evidence="2">
    <location>
        <begin position="356"/>
        <end position="381"/>
    </location>
</feature>
<reference evidence="4 5" key="1">
    <citation type="journal article" date="2010" name="Plant Cell">
        <title>The Chlorella variabilis NC64A genome reveals adaptation to photosymbiosis, coevolution with viruses, and cryptic sex.</title>
        <authorList>
            <person name="Blanc G."/>
            <person name="Duncan G."/>
            <person name="Agarkova I."/>
            <person name="Borodovsky M."/>
            <person name="Gurnon J."/>
            <person name="Kuo A."/>
            <person name="Lindquist E."/>
            <person name="Lucas S."/>
            <person name="Pangilinan J."/>
            <person name="Polle J."/>
            <person name="Salamov A."/>
            <person name="Terry A."/>
            <person name="Yamada T."/>
            <person name="Dunigan D.D."/>
            <person name="Grigoriev I.V."/>
            <person name="Claverie J.M."/>
            <person name="Van Etten J.L."/>
        </authorList>
    </citation>
    <scope>NUCLEOTIDE SEQUENCE [LARGE SCALE GENOMIC DNA]</scope>
    <source>
        <strain evidence="4 5">NC64A</strain>
    </source>
</reference>
<dbReference type="InterPro" id="IPR013087">
    <property type="entry name" value="Znf_C2H2_type"/>
</dbReference>
<dbReference type="KEGG" id="cvr:CHLNCDRAFT_137057"/>
<evidence type="ECO:0000256" key="2">
    <source>
        <dbReference type="SAM" id="MobiDB-lite"/>
    </source>
</evidence>
<protein>
    <recommendedName>
        <fullName evidence="3">C2H2-type domain-containing protein</fullName>
    </recommendedName>
</protein>
<organism evidence="5">
    <name type="scientific">Chlorella variabilis</name>
    <name type="common">Green alga</name>
    <dbReference type="NCBI Taxonomy" id="554065"/>
    <lineage>
        <taxon>Eukaryota</taxon>
        <taxon>Viridiplantae</taxon>
        <taxon>Chlorophyta</taxon>
        <taxon>core chlorophytes</taxon>
        <taxon>Trebouxiophyceae</taxon>
        <taxon>Chlorellales</taxon>
        <taxon>Chlorellaceae</taxon>
        <taxon>Chlorella clade</taxon>
        <taxon>Chlorella</taxon>
    </lineage>
</organism>
<dbReference type="EMBL" id="GL433852">
    <property type="protein sequence ID" value="EFN53207.1"/>
    <property type="molecule type" value="Genomic_DNA"/>
</dbReference>
<gene>
    <name evidence="4" type="ORF">CHLNCDRAFT_137057</name>
</gene>
<feature type="compositionally biased region" description="Polar residues" evidence="2">
    <location>
        <begin position="242"/>
        <end position="255"/>
    </location>
</feature>
<keyword evidence="5" id="KW-1185">Reference proteome</keyword>
<dbReference type="GeneID" id="17352814"/>
<dbReference type="Proteomes" id="UP000008141">
    <property type="component" value="Unassembled WGS sequence"/>
</dbReference>
<feature type="compositionally biased region" description="Low complexity" evidence="2">
    <location>
        <begin position="288"/>
        <end position="315"/>
    </location>
</feature>
<evidence type="ECO:0000256" key="1">
    <source>
        <dbReference type="SAM" id="Coils"/>
    </source>
</evidence>
<evidence type="ECO:0000313" key="5">
    <source>
        <dbReference type="Proteomes" id="UP000008141"/>
    </source>
</evidence>
<sequence length="720" mass="76122">MEQAHVEQALQEQLAALVDSAVERVLHSIPGDGLLELQLARQENADLRAALREVQAVDDAEIKRLWGYIVQLEAKCTEFQRLGAGQPHVEASLRLEAAPQAAEVGPAAAAADGDVTAAQPSPSQQLQWRAARLRQQLDAKSAELAAIQEQLREQSAAARAAEEQVQAVQARAAAADQRAAEAEAKWQAAVPALAGTADAAAAASLPQLLQDFKQQIEASLRQELQQRLLPQLRHEISAAVQLHSQQQAVPQPRSMSPSVAHQPAPPPPLESPQGASGPGRPPPPPPQQQQQQAVPAAAANVAGATSRARSPSTSSVMDISEEDEAPPPPPPANPRQPASRQAADDRRVPPGFSLRAQQQAPKPDQQPADQLQPLHLPAQPASWQQPSLQQAAVPGGARGVQGEAQQAQPPLAGSAGAQVAAAVAAARALSAGLTSAAAPAGAQPKAGRAITTAPASQEKQQQQQKPQQQQEKPQQKQPPQQQREQQRAAAAVAEASDQPAAAPRAPAVPAGAPPQQRSQEQHDAAQAEAAAEELPPWLAVAASIRAQQRQAASPGEAGRRKLHQWQQLATAHADTAPGRPPKTLPFAVAEGADPVDIVAQAAAGQLPYCCPPCRAVFPSQEAYLEHQSQQQHADTCRSVYSAYTGNVIARNREAQISRVAGGSPKVKLTPEQRSQQFCCLACSRVFILEQFIHHLVCANHLQKCQVQLSAFGNAAKRQKV</sequence>
<accession>E1ZLW3</accession>
<evidence type="ECO:0000313" key="4">
    <source>
        <dbReference type="EMBL" id="EFN53207.1"/>
    </source>
</evidence>
<feature type="region of interest" description="Disordered" evidence="2">
    <location>
        <begin position="242"/>
        <end position="531"/>
    </location>
</feature>
<feature type="region of interest" description="Disordered" evidence="2">
    <location>
        <begin position="104"/>
        <end position="123"/>
    </location>
</feature>
<dbReference type="PROSITE" id="PS00028">
    <property type="entry name" value="ZINC_FINGER_C2H2_1"/>
    <property type="match status" value="1"/>
</dbReference>
<dbReference type="AlphaFoldDB" id="E1ZLW3"/>
<dbReference type="InParanoid" id="E1ZLW3"/>
<feature type="compositionally biased region" description="Low complexity" evidence="2">
    <location>
        <begin position="412"/>
        <end position="517"/>
    </location>
</feature>
<feature type="region of interest" description="Disordered" evidence="2">
    <location>
        <begin position="549"/>
        <end position="580"/>
    </location>
</feature>
<keyword evidence="1" id="KW-0175">Coiled coil</keyword>
<dbReference type="RefSeq" id="XP_005845309.1">
    <property type="nucleotide sequence ID" value="XM_005845247.1"/>
</dbReference>
<feature type="coiled-coil region" evidence="1">
    <location>
        <begin position="123"/>
        <end position="185"/>
    </location>
</feature>
<evidence type="ECO:0000259" key="3">
    <source>
        <dbReference type="PROSITE" id="PS00028"/>
    </source>
</evidence>
<feature type="domain" description="C2H2-type" evidence="3">
    <location>
        <begin position="609"/>
        <end position="632"/>
    </location>
</feature>
<name>E1ZLW3_CHLVA</name>